<dbReference type="STRING" id="411471.SUBVAR_04206"/>
<protein>
    <submittedName>
        <fullName evidence="3">LPXTG-motif cell wall anchor domain protein</fullName>
    </submittedName>
</protein>
<evidence type="ECO:0000313" key="3">
    <source>
        <dbReference type="EMBL" id="EFB77400.1"/>
    </source>
</evidence>
<evidence type="ECO:0000256" key="2">
    <source>
        <dbReference type="SAM" id="Phobius"/>
    </source>
</evidence>
<feature type="transmembrane region" description="Helical" evidence="2">
    <location>
        <begin position="831"/>
        <end position="853"/>
    </location>
</feature>
<organism evidence="3 4">
    <name type="scientific">Subdoligranulum variabile DSM 15176</name>
    <dbReference type="NCBI Taxonomy" id="411471"/>
    <lineage>
        <taxon>Bacteria</taxon>
        <taxon>Bacillati</taxon>
        <taxon>Bacillota</taxon>
        <taxon>Clostridia</taxon>
        <taxon>Eubacteriales</taxon>
        <taxon>Oscillospiraceae</taxon>
        <taxon>Subdoligranulum</taxon>
    </lineage>
</organism>
<dbReference type="EMBL" id="ACBY02000011">
    <property type="protein sequence ID" value="EFB77400.1"/>
    <property type="molecule type" value="Genomic_DNA"/>
</dbReference>
<keyword evidence="4" id="KW-1185">Reference proteome</keyword>
<evidence type="ECO:0000256" key="1">
    <source>
        <dbReference type="SAM" id="MobiDB-lite"/>
    </source>
</evidence>
<evidence type="ECO:0000313" key="4">
    <source>
        <dbReference type="Proteomes" id="UP000003438"/>
    </source>
</evidence>
<feature type="compositionally biased region" description="Low complexity" evidence="1">
    <location>
        <begin position="765"/>
        <end position="783"/>
    </location>
</feature>
<dbReference type="Gene3D" id="2.160.20.110">
    <property type="match status" value="1"/>
</dbReference>
<keyword evidence="2" id="KW-0812">Transmembrane</keyword>
<reference evidence="3" key="1">
    <citation type="submission" date="2009-12" db="EMBL/GenBank/DDBJ databases">
        <authorList>
            <person name="Weinstock G."/>
            <person name="Sodergren E."/>
            <person name="Clifton S."/>
            <person name="Fulton L."/>
            <person name="Fulton B."/>
            <person name="Courtney L."/>
            <person name="Fronick C."/>
            <person name="Harrison M."/>
            <person name="Strong C."/>
            <person name="Farmer C."/>
            <person name="Delahaunty K."/>
            <person name="Markovic C."/>
            <person name="Hall O."/>
            <person name="Minx P."/>
            <person name="Tomlinson C."/>
            <person name="Mitreva M."/>
            <person name="Nelson J."/>
            <person name="Hou S."/>
            <person name="Wollam A."/>
            <person name="Pepin K.H."/>
            <person name="Johnson M."/>
            <person name="Bhonagiri V."/>
            <person name="Nash W.E."/>
            <person name="Warren W."/>
            <person name="Chinwalla A."/>
            <person name="Mardis E.R."/>
            <person name="Wilson R.K."/>
        </authorList>
    </citation>
    <scope>NUCLEOTIDE SEQUENCE [LARGE SCALE GENOMIC DNA]</scope>
    <source>
        <strain evidence="3">DSM 15176</strain>
    </source>
</reference>
<dbReference type="SUPFAM" id="SSF51126">
    <property type="entry name" value="Pectin lyase-like"/>
    <property type="match status" value="2"/>
</dbReference>
<feature type="compositionally biased region" description="Low complexity" evidence="1">
    <location>
        <begin position="790"/>
        <end position="806"/>
    </location>
</feature>
<gene>
    <name evidence="3" type="ORF">SUBVAR_04206</name>
</gene>
<dbReference type="Proteomes" id="UP000003438">
    <property type="component" value="Unassembled WGS sequence"/>
</dbReference>
<dbReference type="InterPro" id="IPR011050">
    <property type="entry name" value="Pectin_lyase_fold/virulence"/>
</dbReference>
<sequence length="858" mass="90175">MHNSRRIPKEVLILKKAKSLCALGVIFFLWFLLPAAVRAEPADAEAGSVRVLPDTETWYTDTLASFPAPDSSWDSTLTGPPAGYTEDAGSRTVTLGTADALAWWAGQVNSGASFAGYTVNLTADVDLSAHSWTPVCGTGGALEGTVFLGGGHTIAGLTVREGQDRAAFIGYNDGNLTLEDLTFADAWIAADESSGDCGAAAVVVGTQSGGSLTLRRVTVCRGQVLAPQQVSALAGSLTEGAALTADRCEITDSFLSARTLAAPIVGCGTEAQVTVKGIRLSGNTITAGEAGCCTFDDAAGAQYRCDPRTPDGSSALNACTTALFTDGRTDTGSGHPLDLTAETEDYRYPTLAAAVQAVVNSHSQAGTVTLLRDAAGSGIGLFNKNEASHVALTIDFGGHTYTCRDPAPGCLDTETQGFYLEKGNTVTLKNGTIRVDEESWNTAILLQNYSDLTLQDLNLQGGAFTQYLISCNYGSMVLDNVNADGTAPDLVAIDLMHWLNELYRDQAPAIAIHNTEANTIRGSIDVYCYDDATGAIASDCADKPSLRIYGGNYSTDPTRYLAQEVSLTVRPSKEFYQVKIYDPEIVVSPVPSGTEELQLDMGEDAQQQLTAEAEQIVTEILQGDLPAGVDAETAGKLSATQADPLTVSVEFQEKSTDDLHPAEITAVENTTAANDTLAQFFSLSLVLKDGQEDLGLLTELSTPLCFTLSVPKALVQDSRTFFILRVHNGQSEKLPVEFDADQAALTFSTDRFSTYALGYTDLPVSPSAEPASTSGAASSGMAASREEKAAVPTAPTRQAAPAPAAPVPTAVPAAHISAASIPQTGDNSHPLLWMVLFSLSGAGIAALGFLALWKRKRP</sequence>
<proteinExistence type="predicted"/>
<dbReference type="AlphaFoldDB" id="D1PIP1"/>
<accession>D1PIP1</accession>
<keyword evidence="2" id="KW-0472">Membrane</keyword>
<comment type="caution">
    <text evidence="3">The sequence shown here is derived from an EMBL/GenBank/DDBJ whole genome shotgun (WGS) entry which is preliminary data.</text>
</comment>
<name>D1PIP1_9FIRM</name>
<feature type="region of interest" description="Disordered" evidence="1">
    <location>
        <begin position="765"/>
        <end position="806"/>
    </location>
</feature>
<dbReference type="HOGENOM" id="CLU_333134_0_0_9"/>
<keyword evidence="2" id="KW-1133">Transmembrane helix</keyword>